<dbReference type="GO" id="GO:0042796">
    <property type="term" value="P:snRNA transcription by RNA polymerase III"/>
    <property type="evidence" value="ECO:0007669"/>
    <property type="project" value="TreeGrafter"/>
</dbReference>
<dbReference type="SMART" id="SM00717">
    <property type="entry name" value="SANT"/>
    <property type="match status" value="5"/>
</dbReference>
<evidence type="ECO:0000313" key="9">
    <source>
        <dbReference type="Proteomes" id="UP000636800"/>
    </source>
</evidence>
<keyword evidence="3" id="KW-0804">Transcription</keyword>
<dbReference type="PROSITE" id="PS50090">
    <property type="entry name" value="MYB_LIKE"/>
    <property type="match status" value="4"/>
</dbReference>
<evidence type="ECO:0000256" key="1">
    <source>
        <dbReference type="ARBA" id="ARBA00023015"/>
    </source>
</evidence>
<dbReference type="InterPro" id="IPR001005">
    <property type="entry name" value="SANT/Myb"/>
</dbReference>
<keyword evidence="1" id="KW-0805">Transcription regulation</keyword>
<evidence type="ECO:0000259" key="6">
    <source>
        <dbReference type="PROSITE" id="PS50090"/>
    </source>
</evidence>
<dbReference type="EMBL" id="JADCNL010000001">
    <property type="protein sequence ID" value="KAG0497205.1"/>
    <property type="molecule type" value="Genomic_DNA"/>
</dbReference>
<feature type="compositionally biased region" description="Basic and acidic residues" evidence="5">
    <location>
        <begin position="725"/>
        <end position="742"/>
    </location>
</feature>
<dbReference type="Gene3D" id="1.10.10.60">
    <property type="entry name" value="Homeodomain-like"/>
    <property type="match status" value="4"/>
</dbReference>
<feature type="region of interest" description="Disordered" evidence="5">
    <location>
        <begin position="81"/>
        <end position="108"/>
    </location>
</feature>
<dbReference type="InterPro" id="IPR051575">
    <property type="entry name" value="Myb-like_DNA-bd"/>
</dbReference>
<sequence>MSSPPWGYCPSPGGDQGNASSSDEDVDTLRRLEQSFSAKPGDCRSTAGDSGDDLNSCSDAESSASEDVAYLRRLQEKFSADVADSGAPSTPPIVNPIRSFPPPDTDDEEDFETLRAIQRRFAHYWDAMPQDFSREITGVVSTETYERCTYGMSLGTEMNEEIQLQGHSGLNQDGEESRSLFVFSKFADNYNDVPKAVQDNVPVLPDASLMNTSRNEENSEKNHSNLNQTENVLCTSSIKPCRSLRIQKSVQDFVNAIKKNRSCQRFIREKLMEIGAKIEANRKLKERIKCVMDFHAICRRKICHNSYQKRDPRVRLISLPKQRSSSTPKEYLRSSPLHFAPAENLQVSSYRIIMERYPVSLRKRQWKNTETDKLAKGIKQQYQEMLFLNSMNFGNDFSGGSIDSIIMSTFGGSDHQVTPKTLRSFLPLVNWDRLASMYLPQRSGPACESRWLNNDDPMINHNPWTAVEDKKLLFTVQERGIYNWIDIAIALDMQRTPFQCLARYQRSLNPHILNRVWTSEEDAKLSAAVATFGDNSWQIVASHLDGRTSNQCSVRWRNTLLPDRKRVGRWSVEEDKRLKVAVILFGAKNWKKLAQFIEGRTQSQCRERWLNCLDPSLNLERWTEEEDAKLLAAIEEHGHSWSKVAACVPRRTDNQCRRRWKVLLPHEVPILRAAHQLKRTVLISNFVGRKCERPAIGPNDFIPLKSLPAHDDTEINLQIGKKRSREQSNQEDRRNASRKSADAMESGYCKRARKRSLRVCRPKTQRRPIDELLTSGELSEDALMELPLVEIMKLLRKNARTIDRELKNHKIC</sequence>
<feature type="region of interest" description="Disordered" evidence="5">
    <location>
        <begin position="718"/>
        <end position="747"/>
    </location>
</feature>
<gene>
    <name evidence="8" type="ORF">HPP92_001896</name>
</gene>
<feature type="region of interest" description="Disordered" evidence="5">
    <location>
        <begin position="1"/>
        <end position="66"/>
    </location>
</feature>
<evidence type="ECO:0000256" key="3">
    <source>
        <dbReference type="ARBA" id="ARBA00023163"/>
    </source>
</evidence>
<evidence type="ECO:0000313" key="8">
    <source>
        <dbReference type="EMBL" id="KAG0497205.1"/>
    </source>
</evidence>
<keyword evidence="4" id="KW-0539">Nucleus</keyword>
<dbReference type="InterPro" id="IPR017930">
    <property type="entry name" value="Myb_dom"/>
</dbReference>
<dbReference type="InterPro" id="IPR009057">
    <property type="entry name" value="Homeodomain-like_sf"/>
</dbReference>
<dbReference type="PANTHER" id="PTHR46621">
    <property type="entry name" value="SNRNA-ACTIVATING PROTEIN COMPLEX SUBUNIT 4"/>
    <property type="match status" value="1"/>
</dbReference>
<evidence type="ECO:0000256" key="4">
    <source>
        <dbReference type="ARBA" id="ARBA00023242"/>
    </source>
</evidence>
<dbReference type="GO" id="GO:0042795">
    <property type="term" value="P:snRNA transcription by RNA polymerase II"/>
    <property type="evidence" value="ECO:0007669"/>
    <property type="project" value="TreeGrafter"/>
</dbReference>
<dbReference type="Proteomes" id="UP000636800">
    <property type="component" value="Chromosome 1"/>
</dbReference>
<evidence type="ECO:0000256" key="5">
    <source>
        <dbReference type="SAM" id="MobiDB-lite"/>
    </source>
</evidence>
<reference evidence="8 9" key="1">
    <citation type="journal article" date="2020" name="Nat. Food">
        <title>A phased Vanilla planifolia genome enables genetic improvement of flavour and production.</title>
        <authorList>
            <person name="Hasing T."/>
            <person name="Tang H."/>
            <person name="Brym M."/>
            <person name="Khazi F."/>
            <person name="Huang T."/>
            <person name="Chambers A.H."/>
        </authorList>
    </citation>
    <scope>NUCLEOTIDE SEQUENCE [LARGE SCALE GENOMIC DNA]</scope>
    <source>
        <tissue evidence="8">Leaf</tissue>
    </source>
</reference>
<feature type="domain" description="Myb-like" evidence="6">
    <location>
        <begin position="562"/>
        <end position="613"/>
    </location>
</feature>
<feature type="domain" description="Myb-like" evidence="6">
    <location>
        <begin position="614"/>
        <end position="664"/>
    </location>
</feature>
<feature type="domain" description="Myb-like" evidence="6">
    <location>
        <begin position="509"/>
        <end position="560"/>
    </location>
</feature>
<feature type="domain" description="HTH myb-type" evidence="7">
    <location>
        <begin position="568"/>
        <end position="613"/>
    </location>
</feature>
<accession>A0A835RYW0</accession>
<feature type="domain" description="Myb-like" evidence="6">
    <location>
        <begin position="456"/>
        <end position="508"/>
    </location>
</feature>
<dbReference type="OrthoDB" id="1613518at2759"/>
<feature type="domain" description="HTH myb-type" evidence="7">
    <location>
        <begin position="509"/>
        <end position="564"/>
    </location>
</feature>
<comment type="caution">
    <text evidence="8">The sequence shown here is derived from an EMBL/GenBank/DDBJ whole genome shotgun (WGS) entry which is preliminary data.</text>
</comment>
<evidence type="ECO:0000259" key="7">
    <source>
        <dbReference type="PROSITE" id="PS51294"/>
    </source>
</evidence>
<evidence type="ECO:0000256" key="2">
    <source>
        <dbReference type="ARBA" id="ARBA00023125"/>
    </source>
</evidence>
<dbReference type="GO" id="GO:0000978">
    <property type="term" value="F:RNA polymerase II cis-regulatory region sequence-specific DNA binding"/>
    <property type="evidence" value="ECO:0007669"/>
    <property type="project" value="TreeGrafter"/>
</dbReference>
<dbReference type="AlphaFoldDB" id="A0A835RYW0"/>
<keyword evidence="9" id="KW-1185">Reference proteome</keyword>
<dbReference type="CDD" id="cd00167">
    <property type="entry name" value="SANT"/>
    <property type="match status" value="3"/>
</dbReference>
<name>A0A835RYW0_VANPL</name>
<organism evidence="8 9">
    <name type="scientific">Vanilla planifolia</name>
    <name type="common">Vanilla</name>
    <dbReference type="NCBI Taxonomy" id="51239"/>
    <lineage>
        <taxon>Eukaryota</taxon>
        <taxon>Viridiplantae</taxon>
        <taxon>Streptophyta</taxon>
        <taxon>Embryophyta</taxon>
        <taxon>Tracheophyta</taxon>
        <taxon>Spermatophyta</taxon>
        <taxon>Magnoliopsida</taxon>
        <taxon>Liliopsida</taxon>
        <taxon>Asparagales</taxon>
        <taxon>Orchidaceae</taxon>
        <taxon>Vanilloideae</taxon>
        <taxon>Vanilleae</taxon>
        <taxon>Vanilla</taxon>
    </lineage>
</organism>
<dbReference type="Pfam" id="PF00249">
    <property type="entry name" value="Myb_DNA-binding"/>
    <property type="match status" value="3"/>
</dbReference>
<dbReference type="GO" id="GO:0019185">
    <property type="term" value="C:snRNA-activating protein complex"/>
    <property type="evidence" value="ECO:0007669"/>
    <property type="project" value="TreeGrafter"/>
</dbReference>
<protein>
    <submittedName>
        <fullName evidence="8">Uncharacterized protein</fullName>
    </submittedName>
</protein>
<dbReference type="PANTHER" id="PTHR46621:SF1">
    <property type="entry name" value="SNRNA-ACTIVATING PROTEIN COMPLEX SUBUNIT 4"/>
    <property type="match status" value="1"/>
</dbReference>
<dbReference type="GO" id="GO:0001006">
    <property type="term" value="F:RNA polymerase III type 3 promoter sequence-specific DNA binding"/>
    <property type="evidence" value="ECO:0007669"/>
    <property type="project" value="TreeGrafter"/>
</dbReference>
<feature type="domain" description="HTH myb-type" evidence="7">
    <location>
        <begin position="614"/>
        <end position="668"/>
    </location>
</feature>
<dbReference type="SUPFAM" id="SSF46689">
    <property type="entry name" value="Homeodomain-like"/>
    <property type="match status" value="3"/>
</dbReference>
<proteinExistence type="predicted"/>
<feature type="compositionally biased region" description="Pro residues" evidence="5">
    <location>
        <begin position="89"/>
        <end position="103"/>
    </location>
</feature>
<keyword evidence="2" id="KW-0238">DNA-binding</keyword>
<dbReference type="PROSITE" id="PS51294">
    <property type="entry name" value="HTH_MYB"/>
    <property type="match status" value="3"/>
</dbReference>
<dbReference type="Pfam" id="PF13921">
    <property type="entry name" value="Myb_DNA-bind_6"/>
    <property type="match status" value="1"/>
</dbReference>